<feature type="chain" id="PRO_5045179483" description="Acid phosphatase" evidence="1">
    <location>
        <begin position="29"/>
        <end position="109"/>
    </location>
</feature>
<name>A0ABV5RLZ5_9ACTN</name>
<evidence type="ECO:0000256" key="1">
    <source>
        <dbReference type="SAM" id="SignalP"/>
    </source>
</evidence>
<dbReference type="EMBL" id="JBHMCG010000201">
    <property type="protein sequence ID" value="MFB9578885.1"/>
    <property type="molecule type" value="Genomic_DNA"/>
</dbReference>
<dbReference type="Proteomes" id="UP001589710">
    <property type="component" value="Unassembled WGS sequence"/>
</dbReference>
<keyword evidence="3" id="KW-1185">Reference proteome</keyword>
<reference evidence="2 3" key="1">
    <citation type="submission" date="2024-09" db="EMBL/GenBank/DDBJ databases">
        <authorList>
            <person name="Sun Q."/>
            <person name="Mori K."/>
        </authorList>
    </citation>
    <scope>NUCLEOTIDE SEQUENCE [LARGE SCALE GENOMIC DNA]</scope>
    <source>
        <strain evidence="2 3">JCM 3331</strain>
    </source>
</reference>
<gene>
    <name evidence="2" type="ORF">ACFFTL_43230</name>
</gene>
<comment type="caution">
    <text evidence="2">The sequence shown here is derived from an EMBL/GenBank/DDBJ whole genome shotgun (WGS) entry which is preliminary data.</text>
</comment>
<keyword evidence="1" id="KW-0732">Signal</keyword>
<protein>
    <recommendedName>
        <fullName evidence="4">Acid phosphatase</fullName>
    </recommendedName>
</protein>
<accession>A0ABV5RLZ5</accession>
<dbReference type="RefSeq" id="WP_345516632.1">
    <property type="nucleotide sequence ID" value="NZ_BAAAXD010000038.1"/>
</dbReference>
<proteinExistence type="predicted"/>
<evidence type="ECO:0008006" key="4">
    <source>
        <dbReference type="Google" id="ProtNLM"/>
    </source>
</evidence>
<organism evidence="2 3">
    <name type="scientific">Streptomyces yanii</name>
    <dbReference type="NCBI Taxonomy" id="78510"/>
    <lineage>
        <taxon>Bacteria</taxon>
        <taxon>Bacillati</taxon>
        <taxon>Actinomycetota</taxon>
        <taxon>Actinomycetes</taxon>
        <taxon>Kitasatosporales</taxon>
        <taxon>Streptomycetaceae</taxon>
        <taxon>Streptomyces</taxon>
    </lineage>
</organism>
<sequence length="109" mass="11324">MRIARPSIRGLMASALLACIALPGAVSAAAATPDAGLSDAKSSVVVGSPSVPKPDHVVMVMTENKGYDGILNNPSTKPQDQVPYIKSLETQGVSFTKSYGITHPSLPNY</sequence>
<feature type="signal peptide" evidence="1">
    <location>
        <begin position="1"/>
        <end position="28"/>
    </location>
</feature>
<evidence type="ECO:0000313" key="2">
    <source>
        <dbReference type="EMBL" id="MFB9578885.1"/>
    </source>
</evidence>
<evidence type="ECO:0000313" key="3">
    <source>
        <dbReference type="Proteomes" id="UP001589710"/>
    </source>
</evidence>